<evidence type="ECO:0000256" key="1">
    <source>
        <dbReference type="SAM" id="Coils"/>
    </source>
</evidence>
<protein>
    <submittedName>
        <fullName evidence="3">Uncharacterized protein</fullName>
    </submittedName>
</protein>
<keyword evidence="2" id="KW-1133">Transmembrane helix</keyword>
<dbReference type="Proteomes" id="UP001364472">
    <property type="component" value="Unassembled WGS sequence"/>
</dbReference>
<keyword evidence="2" id="KW-0472">Membrane</keyword>
<evidence type="ECO:0000313" key="4">
    <source>
        <dbReference type="Proteomes" id="UP001364472"/>
    </source>
</evidence>
<proteinExistence type="predicted"/>
<dbReference type="AlphaFoldDB" id="A0AAW9QVB4"/>
<keyword evidence="2" id="KW-0812">Transmembrane</keyword>
<accession>A0AAW9QVB4</accession>
<sequence>MNHFHLAILAIGALVLLAAWLRHRGLRRERSLRHLLDRADALEQVLHRTRERMKDMREVVDRVPQEIAARAHASLDAQDQVQQGLRDVLEHRLWISRHGLSAPQKELDAACRAMDRAHAAISDQLARLESAGAELADVTQAALEQAAREPSTLTRRSD</sequence>
<organism evidence="3 4">
    <name type="scientific">Denitratimonas tolerans</name>
    <dbReference type="NCBI Taxonomy" id="1338420"/>
    <lineage>
        <taxon>Bacteria</taxon>
        <taxon>Pseudomonadati</taxon>
        <taxon>Pseudomonadota</taxon>
        <taxon>Gammaproteobacteria</taxon>
        <taxon>Lysobacterales</taxon>
        <taxon>Lysobacteraceae</taxon>
        <taxon>Denitratimonas</taxon>
    </lineage>
</organism>
<name>A0AAW9QVB4_9GAMM</name>
<keyword evidence="4" id="KW-1185">Reference proteome</keyword>
<keyword evidence="1" id="KW-0175">Coiled coil</keyword>
<gene>
    <name evidence="3" type="ORF">WB794_01470</name>
</gene>
<evidence type="ECO:0000256" key="2">
    <source>
        <dbReference type="SAM" id="Phobius"/>
    </source>
</evidence>
<comment type="caution">
    <text evidence="3">The sequence shown here is derived from an EMBL/GenBank/DDBJ whole genome shotgun (WGS) entry which is preliminary data.</text>
</comment>
<reference evidence="3 4" key="1">
    <citation type="journal article" date="2016" name="Antonie Van Leeuwenhoek">
        <title>Denitratimonas tolerans gen. nov., sp. nov., a denitrifying bacterium isolated from a bioreactor for tannery wastewater treatment.</title>
        <authorList>
            <person name="Han S.I."/>
            <person name="Kim J.O."/>
            <person name="Lee Y.R."/>
            <person name="Ekpeghere K.I."/>
            <person name="Koh S.C."/>
            <person name="Whang K.S."/>
        </authorList>
    </citation>
    <scope>NUCLEOTIDE SEQUENCE [LARGE SCALE GENOMIC DNA]</scope>
    <source>
        <strain evidence="3 4">KACC 17565</strain>
    </source>
</reference>
<evidence type="ECO:0000313" key="3">
    <source>
        <dbReference type="EMBL" id="MEJ1248348.1"/>
    </source>
</evidence>
<dbReference type="EMBL" id="JBBDHC010000002">
    <property type="protein sequence ID" value="MEJ1248348.1"/>
    <property type="molecule type" value="Genomic_DNA"/>
</dbReference>
<feature type="coiled-coil region" evidence="1">
    <location>
        <begin position="32"/>
        <end position="59"/>
    </location>
</feature>
<feature type="transmembrane region" description="Helical" evidence="2">
    <location>
        <begin position="6"/>
        <end position="23"/>
    </location>
</feature>
<dbReference type="RefSeq" id="WP_337334070.1">
    <property type="nucleotide sequence ID" value="NZ_JBBDHC010000002.1"/>
</dbReference>